<gene>
    <name evidence="1" type="ORF">GCM10009765_60040</name>
</gene>
<keyword evidence="2" id="KW-1185">Reference proteome</keyword>
<dbReference type="EMBL" id="BAAANY010000025">
    <property type="protein sequence ID" value="GAA1702584.1"/>
    <property type="molecule type" value="Genomic_DNA"/>
</dbReference>
<evidence type="ECO:0000313" key="1">
    <source>
        <dbReference type="EMBL" id="GAA1702584.1"/>
    </source>
</evidence>
<dbReference type="RefSeq" id="WP_344313637.1">
    <property type="nucleotide sequence ID" value="NZ_BAAANY010000025.1"/>
</dbReference>
<organism evidence="1 2">
    <name type="scientific">Fodinicola feengrottensis</name>
    <dbReference type="NCBI Taxonomy" id="435914"/>
    <lineage>
        <taxon>Bacteria</taxon>
        <taxon>Bacillati</taxon>
        <taxon>Actinomycetota</taxon>
        <taxon>Actinomycetes</taxon>
        <taxon>Mycobacteriales</taxon>
        <taxon>Fodinicola</taxon>
    </lineage>
</organism>
<protein>
    <submittedName>
        <fullName evidence="1">Uncharacterized protein</fullName>
    </submittedName>
</protein>
<proteinExistence type="predicted"/>
<name>A0ABN2ICS7_9ACTN</name>
<reference evidence="1 2" key="1">
    <citation type="journal article" date="2019" name="Int. J. Syst. Evol. Microbiol.">
        <title>The Global Catalogue of Microorganisms (GCM) 10K type strain sequencing project: providing services to taxonomists for standard genome sequencing and annotation.</title>
        <authorList>
            <consortium name="The Broad Institute Genomics Platform"/>
            <consortium name="The Broad Institute Genome Sequencing Center for Infectious Disease"/>
            <person name="Wu L."/>
            <person name="Ma J."/>
        </authorList>
    </citation>
    <scope>NUCLEOTIDE SEQUENCE [LARGE SCALE GENOMIC DNA]</scope>
    <source>
        <strain evidence="1 2">JCM 14718</strain>
    </source>
</reference>
<comment type="caution">
    <text evidence="1">The sequence shown here is derived from an EMBL/GenBank/DDBJ whole genome shotgun (WGS) entry which is preliminary data.</text>
</comment>
<evidence type="ECO:0000313" key="2">
    <source>
        <dbReference type="Proteomes" id="UP001500618"/>
    </source>
</evidence>
<accession>A0ABN2ICS7</accession>
<dbReference type="Proteomes" id="UP001500618">
    <property type="component" value="Unassembled WGS sequence"/>
</dbReference>
<sequence>MLANEIRRVAETAAGWTSDENAFWCALAALEQRAATVGPAELSDVVHGLADLFPVLPLDAGAELSLRCAAFVERGADPTPVAGPLLTCALRALNGCVVLDRAWLGSSPGGKRHVELPDSATSVGAIRDALTAVVGNAQAYEAAMGWHTISRWQHAVSVLLQQRAVRDQLHEQPLTRQAWMDAVDACAEFLPEVMDLSVLLAVLDDEPLMVLHRASGRGYRLRMSGIPNVFQLHTLLAARLIGTGEWGLIEDAGIGPDPLQVAAATDSPIDTDEMAGYFSSFFSLRDVHGAQIWNHSIPADIPLVHGHRVIVLDQQTNIERWDIGRRFPHMLPTLTVTRHLGPAESRRWLRYIAPAPTD</sequence>